<evidence type="ECO:0000313" key="5">
    <source>
        <dbReference type="Proteomes" id="UP000799766"/>
    </source>
</evidence>
<dbReference type="Gene3D" id="3.30.930.10">
    <property type="entry name" value="Bira Bifunctional Protein, Domain 2"/>
    <property type="match status" value="1"/>
</dbReference>
<organism evidence="4 5">
    <name type="scientific">Lineolata rhizophorae</name>
    <dbReference type="NCBI Taxonomy" id="578093"/>
    <lineage>
        <taxon>Eukaryota</taxon>
        <taxon>Fungi</taxon>
        <taxon>Dikarya</taxon>
        <taxon>Ascomycota</taxon>
        <taxon>Pezizomycotina</taxon>
        <taxon>Dothideomycetes</taxon>
        <taxon>Dothideomycetes incertae sedis</taxon>
        <taxon>Lineolatales</taxon>
        <taxon>Lineolataceae</taxon>
        <taxon>Lineolata</taxon>
    </lineage>
</organism>
<evidence type="ECO:0000256" key="2">
    <source>
        <dbReference type="ARBA" id="ARBA00022598"/>
    </source>
</evidence>
<dbReference type="PROSITE" id="PS51733">
    <property type="entry name" value="BPL_LPL_CATALYTIC"/>
    <property type="match status" value="1"/>
</dbReference>
<evidence type="ECO:0000256" key="1">
    <source>
        <dbReference type="ARBA" id="ARBA00009934"/>
    </source>
</evidence>
<keyword evidence="5" id="KW-1185">Reference proteome</keyword>
<sequence>MAGRRMNVLVYAGTGATIESVRHCTYSLRRLLTPNYAVITVNGTVIVKEPWTASCALLVFPGGADLGYCRNLNGEGNRRIKQYVRQGGSYLGFCAGGYYGSRRCEFEVGDKKMEVIGDRELSFYPGICRGSAFAGFVYSSEAGARAARLRADTGRELEDFCSYYNGGGAFVDASRFQDDGVEVLASYVEELDVDSGKDKAAVVLCQVGEGYALLTGPHPEFAPENLKRNAHSPSYENVVDSISADNRRRVDFLKVCLQKLGLQVNQEEAEIPSLSHLHLSAQRPSDVAELLSEWGEIIVKRGDEEYIHGENDSFYLENPARWSFSKLTEALSSAVISALPHKSNPEPLKEDEDILDYDKAVKRLVSHESDLPSGKDTPCFNHRLYFANLDQYYNTLKDPDRHFGKYLLYGEVVTSTNTLLEKNPSLLSHLPSGFTASATTQIAGRGRGSNSWVSPPGALIFSTVIRHSLLLSQSAPVVFVQYLAALAIVVGIRTYDSGYEDLPVRLKWPNDVYALDPGAEAEHVADQSAGYVKIGGILVNSSYSGGDYTLVVGIGMNVANLAPTTSLDALAAKEQLAPFQIEKLLARILTCFEAIYNKFCRNGWDRSIEDEYYNNWLHTDQIVVLETEGGARARIKGITRDWGMLLAEELGWQDRSTGKVWQLQSDSNSFDFFKGLVKRKV</sequence>
<dbReference type="PANTHER" id="PTHR12835:SF5">
    <property type="entry name" value="BIOTIN--PROTEIN LIGASE"/>
    <property type="match status" value="1"/>
</dbReference>
<dbReference type="OrthoDB" id="10250105at2759"/>
<feature type="domain" description="BPL/LPL catalytic" evidence="3">
    <location>
        <begin position="390"/>
        <end position="600"/>
    </location>
</feature>
<dbReference type="NCBIfam" id="TIGR00121">
    <property type="entry name" value="birA_ligase"/>
    <property type="match status" value="1"/>
</dbReference>
<evidence type="ECO:0000259" key="3">
    <source>
        <dbReference type="PROSITE" id="PS51733"/>
    </source>
</evidence>
<dbReference type="GO" id="GO:0005737">
    <property type="term" value="C:cytoplasm"/>
    <property type="evidence" value="ECO:0007669"/>
    <property type="project" value="TreeGrafter"/>
</dbReference>
<proteinExistence type="inferred from homology"/>
<gene>
    <name evidence="4" type="ORF">BDY21DRAFT_293209</name>
</gene>
<dbReference type="CDD" id="cd16442">
    <property type="entry name" value="BPL"/>
    <property type="match status" value="1"/>
</dbReference>
<dbReference type="InterPro" id="IPR045864">
    <property type="entry name" value="aa-tRNA-synth_II/BPL/LPL"/>
</dbReference>
<dbReference type="InterPro" id="IPR029062">
    <property type="entry name" value="Class_I_gatase-like"/>
</dbReference>
<accession>A0A6A6NNC2</accession>
<dbReference type="Pfam" id="PF03099">
    <property type="entry name" value="BPL_LplA_LipB"/>
    <property type="match status" value="1"/>
</dbReference>
<dbReference type="InterPro" id="IPR004408">
    <property type="entry name" value="Biotin_CoA_COase_ligase"/>
</dbReference>
<dbReference type="SUPFAM" id="SSF55681">
    <property type="entry name" value="Class II aaRS and biotin synthetases"/>
    <property type="match status" value="1"/>
</dbReference>
<dbReference type="Gene3D" id="3.40.50.880">
    <property type="match status" value="1"/>
</dbReference>
<dbReference type="PANTHER" id="PTHR12835">
    <property type="entry name" value="BIOTIN PROTEIN LIGASE"/>
    <property type="match status" value="1"/>
</dbReference>
<dbReference type="Proteomes" id="UP000799766">
    <property type="component" value="Unassembled WGS sequence"/>
</dbReference>
<protein>
    <submittedName>
        <fullName evidence="4">Biotin-protein ligase</fullName>
    </submittedName>
</protein>
<dbReference type="InterPro" id="IPR004143">
    <property type="entry name" value="BPL_LPL_catalytic"/>
</dbReference>
<dbReference type="EMBL" id="MU001698">
    <property type="protein sequence ID" value="KAF2453260.1"/>
    <property type="molecule type" value="Genomic_DNA"/>
</dbReference>
<dbReference type="GO" id="GO:0004077">
    <property type="term" value="F:biotin--[biotin carboxyl-carrier protein] ligase activity"/>
    <property type="evidence" value="ECO:0007669"/>
    <property type="project" value="InterPro"/>
</dbReference>
<dbReference type="CDD" id="cd03144">
    <property type="entry name" value="GATase1_ScBLP_like"/>
    <property type="match status" value="1"/>
</dbReference>
<dbReference type="InterPro" id="IPR019197">
    <property type="entry name" value="Biotin-prot_ligase_N"/>
</dbReference>
<dbReference type="Pfam" id="PF09825">
    <property type="entry name" value="BPL_N"/>
    <property type="match status" value="1"/>
</dbReference>
<reference evidence="4" key="1">
    <citation type="journal article" date="2020" name="Stud. Mycol.">
        <title>101 Dothideomycetes genomes: a test case for predicting lifestyles and emergence of pathogens.</title>
        <authorList>
            <person name="Haridas S."/>
            <person name="Albert R."/>
            <person name="Binder M."/>
            <person name="Bloem J."/>
            <person name="Labutti K."/>
            <person name="Salamov A."/>
            <person name="Andreopoulos B."/>
            <person name="Baker S."/>
            <person name="Barry K."/>
            <person name="Bills G."/>
            <person name="Bluhm B."/>
            <person name="Cannon C."/>
            <person name="Castanera R."/>
            <person name="Culley D."/>
            <person name="Daum C."/>
            <person name="Ezra D."/>
            <person name="Gonzalez J."/>
            <person name="Henrissat B."/>
            <person name="Kuo A."/>
            <person name="Liang C."/>
            <person name="Lipzen A."/>
            <person name="Lutzoni F."/>
            <person name="Magnuson J."/>
            <person name="Mondo S."/>
            <person name="Nolan M."/>
            <person name="Ohm R."/>
            <person name="Pangilinan J."/>
            <person name="Park H.-J."/>
            <person name="Ramirez L."/>
            <person name="Alfaro M."/>
            <person name="Sun H."/>
            <person name="Tritt A."/>
            <person name="Yoshinaga Y."/>
            <person name="Zwiers L.-H."/>
            <person name="Turgeon B."/>
            <person name="Goodwin S."/>
            <person name="Spatafora J."/>
            <person name="Crous P."/>
            <person name="Grigoriev I."/>
        </authorList>
    </citation>
    <scope>NUCLEOTIDE SEQUENCE</scope>
    <source>
        <strain evidence="4">ATCC 16933</strain>
    </source>
</reference>
<keyword evidence="2 4" id="KW-0436">Ligase</keyword>
<evidence type="ECO:0000313" key="4">
    <source>
        <dbReference type="EMBL" id="KAF2453260.1"/>
    </source>
</evidence>
<comment type="similarity">
    <text evidence="1">Belongs to the biotin--protein ligase family.</text>
</comment>
<dbReference type="SUPFAM" id="SSF52317">
    <property type="entry name" value="Class I glutamine amidotransferase-like"/>
    <property type="match status" value="2"/>
</dbReference>
<dbReference type="AlphaFoldDB" id="A0A6A6NNC2"/>
<name>A0A6A6NNC2_9PEZI</name>